<dbReference type="InterPro" id="IPR013780">
    <property type="entry name" value="Glyco_hydro_b"/>
</dbReference>
<dbReference type="Pfam" id="PF00128">
    <property type="entry name" value="Alpha-amylase"/>
    <property type="match status" value="1"/>
</dbReference>
<evidence type="ECO:0000313" key="5">
    <source>
        <dbReference type="Proteomes" id="UP000807025"/>
    </source>
</evidence>
<dbReference type="Gene3D" id="2.60.40.1180">
    <property type="entry name" value="Golgi alpha-mannosidase II"/>
    <property type="match status" value="1"/>
</dbReference>
<dbReference type="Proteomes" id="UP000807025">
    <property type="component" value="Unassembled WGS sequence"/>
</dbReference>
<dbReference type="GO" id="GO:0005987">
    <property type="term" value="P:sucrose catabolic process"/>
    <property type="evidence" value="ECO:0007669"/>
    <property type="project" value="TreeGrafter"/>
</dbReference>
<dbReference type="GO" id="GO:0000025">
    <property type="term" value="P:maltose catabolic process"/>
    <property type="evidence" value="ECO:0007669"/>
    <property type="project" value="TreeGrafter"/>
</dbReference>
<dbReference type="OrthoDB" id="1740265at2759"/>
<accession>A0A9P6D595</accession>
<dbReference type="GO" id="GO:0004575">
    <property type="term" value="F:sucrose alpha-glucosidase activity"/>
    <property type="evidence" value="ECO:0007669"/>
    <property type="project" value="TreeGrafter"/>
</dbReference>
<sequence>MIPTRAWWKEAVVYQIYPISFADSNGDGLGDLNGIYSKLDYLKDVGVDVVWLSPIYPSPLADMGYDISDYRDIDKRYGTLDDWDKLVKGLHDRDMKLVMDLVVNHSSDEHEWFVESRSSKTNPKRDWYVWRPPKYDEAGNRHPPNNWKSVFQGPAWEYDDATGEYYLHLYVSKQPDLNWENEDVRHAAWDVMHFWLQRGCDGFRMDVINKISKVKGLPDAPITVPDEEHQPAGMYYLNGPRVHEFIQELNSNVLSHYDVMTVGETPFTHSADEVAKYVLPQNKELNMVFQFELMDLDAFVDPRNGDHTQLIPCEWKLSDLKDIVSKWQVFKREEGFWNTVFIENHDQARSISRFADDSDEWRTRSAKLLAMLQITQGGTLYVYQGEEVGMRNFPASWGLEEYKDVATQNYWNKVLRQRQEEAQSDAVDMSDVMDGLQRKARDHGRTPMQWNDTAHAGFTTGAPWMRVNDDYKACNAESQIKDETSVLAFWKRATRLRKSRDVLIYGDFVELDHPNQAVFAYARSLGNSSALVLLNFSKSEVEYRVEGVMTVGFKCELSNYPVEDSTPDLGSVTLRGFEGRVYFRNM</sequence>
<reference evidence="4" key="1">
    <citation type="submission" date="2020-11" db="EMBL/GenBank/DDBJ databases">
        <authorList>
            <consortium name="DOE Joint Genome Institute"/>
            <person name="Ahrendt S."/>
            <person name="Riley R."/>
            <person name="Andreopoulos W."/>
            <person name="Labutti K."/>
            <person name="Pangilinan J."/>
            <person name="Ruiz-Duenas F.J."/>
            <person name="Barrasa J.M."/>
            <person name="Sanchez-Garcia M."/>
            <person name="Camarero S."/>
            <person name="Miyauchi S."/>
            <person name="Serrano A."/>
            <person name="Linde D."/>
            <person name="Babiker R."/>
            <person name="Drula E."/>
            <person name="Ayuso-Fernandez I."/>
            <person name="Pacheco R."/>
            <person name="Padilla G."/>
            <person name="Ferreira P."/>
            <person name="Barriuso J."/>
            <person name="Kellner H."/>
            <person name="Castanera R."/>
            <person name="Alfaro M."/>
            <person name="Ramirez L."/>
            <person name="Pisabarro A.G."/>
            <person name="Kuo A."/>
            <person name="Tritt A."/>
            <person name="Lipzen A."/>
            <person name="He G."/>
            <person name="Yan M."/>
            <person name="Ng V."/>
            <person name="Cullen D."/>
            <person name="Martin F."/>
            <person name="Rosso M.-N."/>
            <person name="Henrissat B."/>
            <person name="Hibbett D."/>
            <person name="Martinez A.T."/>
            <person name="Grigoriev I.V."/>
        </authorList>
    </citation>
    <scope>NUCLEOTIDE SEQUENCE</scope>
    <source>
        <strain evidence="4">ATCC 90797</strain>
    </source>
</reference>
<keyword evidence="2" id="KW-0462">Maltose metabolism</keyword>
<keyword evidence="5" id="KW-1185">Reference proteome</keyword>
<dbReference type="SMART" id="SM00642">
    <property type="entry name" value="Aamy"/>
    <property type="match status" value="1"/>
</dbReference>
<comment type="caution">
    <text evidence="4">The sequence shown here is derived from an EMBL/GenBank/DDBJ whole genome shotgun (WGS) entry which is preliminary data.</text>
</comment>
<gene>
    <name evidence="4" type="ORF">BDN71DRAFT_1452711</name>
</gene>
<organism evidence="4 5">
    <name type="scientific">Pleurotus eryngii</name>
    <name type="common">Boletus of the steppes</name>
    <dbReference type="NCBI Taxonomy" id="5323"/>
    <lineage>
        <taxon>Eukaryota</taxon>
        <taxon>Fungi</taxon>
        <taxon>Dikarya</taxon>
        <taxon>Basidiomycota</taxon>
        <taxon>Agaricomycotina</taxon>
        <taxon>Agaricomycetes</taxon>
        <taxon>Agaricomycetidae</taxon>
        <taxon>Agaricales</taxon>
        <taxon>Pleurotineae</taxon>
        <taxon>Pleurotaceae</taxon>
        <taxon>Pleurotus</taxon>
    </lineage>
</organism>
<feature type="domain" description="Glycosyl hydrolase family 13 catalytic" evidence="3">
    <location>
        <begin position="15"/>
        <end position="445"/>
    </location>
</feature>
<dbReference type="SUPFAM" id="SSF51445">
    <property type="entry name" value="(Trans)glycosidases"/>
    <property type="match status" value="1"/>
</dbReference>
<evidence type="ECO:0000256" key="1">
    <source>
        <dbReference type="ARBA" id="ARBA00008061"/>
    </source>
</evidence>
<dbReference type="GO" id="GO:0004574">
    <property type="term" value="F:oligo-1,6-glucosidase activity"/>
    <property type="evidence" value="ECO:0007669"/>
    <property type="project" value="TreeGrafter"/>
</dbReference>
<dbReference type="InterPro" id="IPR006047">
    <property type="entry name" value="GH13_cat_dom"/>
</dbReference>
<dbReference type="GO" id="GO:0033934">
    <property type="term" value="F:glucan 1,4-alpha-maltotriohydrolase activity"/>
    <property type="evidence" value="ECO:0007669"/>
    <property type="project" value="TreeGrafter"/>
</dbReference>
<proteinExistence type="inferred from homology"/>
<keyword evidence="4" id="KW-0378">Hydrolase</keyword>
<dbReference type="PANTHER" id="PTHR10357:SF179">
    <property type="entry name" value="NEUTRAL AND BASIC AMINO ACID TRANSPORT PROTEIN RBAT"/>
    <property type="match status" value="1"/>
</dbReference>
<dbReference type="InterPro" id="IPR045857">
    <property type="entry name" value="O16G_dom_2"/>
</dbReference>
<dbReference type="SUPFAM" id="SSF51011">
    <property type="entry name" value="Glycosyl hydrolase domain"/>
    <property type="match status" value="1"/>
</dbReference>
<dbReference type="FunFam" id="3.90.400.10:FF:000003">
    <property type="entry name" value="Probable alpha-glucosidase (Maltase)"/>
    <property type="match status" value="1"/>
</dbReference>
<evidence type="ECO:0000259" key="3">
    <source>
        <dbReference type="SMART" id="SM00642"/>
    </source>
</evidence>
<protein>
    <submittedName>
        <fullName evidence="4">Glycoside hydrolase family 13 protein</fullName>
    </submittedName>
</protein>
<dbReference type="Gene3D" id="3.20.20.80">
    <property type="entry name" value="Glycosidases"/>
    <property type="match status" value="1"/>
</dbReference>
<dbReference type="EMBL" id="MU154615">
    <property type="protein sequence ID" value="KAF9491632.1"/>
    <property type="molecule type" value="Genomic_DNA"/>
</dbReference>
<dbReference type="Gene3D" id="3.90.400.10">
    <property type="entry name" value="Oligo-1,6-glucosidase, Domain 2"/>
    <property type="match status" value="1"/>
</dbReference>
<dbReference type="GO" id="GO:0004556">
    <property type="term" value="F:alpha-amylase activity"/>
    <property type="evidence" value="ECO:0007669"/>
    <property type="project" value="TreeGrafter"/>
</dbReference>
<dbReference type="InterPro" id="IPR017853">
    <property type="entry name" value="GH"/>
</dbReference>
<dbReference type="CDD" id="cd11333">
    <property type="entry name" value="AmyAc_SI_OligoGlu_DGase"/>
    <property type="match status" value="1"/>
</dbReference>
<evidence type="ECO:0000313" key="4">
    <source>
        <dbReference type="EMBL" id="KAF9491632.1"/>
    </source>
</evidence>
<dbReference type="PANTHER" id="PTHR10357">
    <property type="entry name" value="ALPHA-AMYLASE FAMILY MEMBER"/>
    <property type="match status" value="1"/>
</dbReference>
<comment type="similarity">
    <text evidence="1">Belongs to the glycosyl hydrolase 13 family.</text>
</comment>
<dbReference type="AlphaFoldDB" id="A0A9P6D595"/>
<evidence type="ECO:0000256" key="2">
    <source>
        <dbReference type="ARBA" id="ARBA00026248"/>
    </source>
</evidence>
<dbReference type="FunFam" id="3.20.20.80:FF:000087">
    <property type="entry name" value="Oligo-1,6-glucosidase IMA1"/>
    <property type="match status" value="1"/>
</dbReference>
<name>A0A9P6D595_PLEER</name>